<evidence type="ECO:0000256" key="1">
    <source>
        <dbReference type="SAM" id="MobiDB-lite"/>
    </source>
</evidence>
<name>A0ABM2XBG1_MESAU</name>
<dbReference type="GeneID" id="110343610"/>
<keyword evidence="2" id="KW-1185">Reference proteome</keyword>
<evidence type="ECO:0000313" key="3">
    <source>
        <dbReference type="RefSeq" id="XP_040598251.1"/>
    </source>
</evidence>
<evidence type="ECO:0000313" key="2">
    <source>
        <dbReference type="Proteomes" id="UP000886700"/>
    </source>
</evidence>
<organism evidence="2 3">
    <name type="scientific">Mesocricetus auratus</name>
    <name type="common">Golden hamster</name>
    <dbReference type="NCBI Taxonomy" id="10036"/>
    <lineage>
        <taxon>Eukaryota</taxon>
        <taxon>Metazoa</taxon>
        <taxon>Chordata</taxon>
        <taxon>Craniata</taxon>
        <taxon>Vertebrata</taxon>
        <taxon>Euteleostomi</taxon>
        <taxon>Mammalia</taxon>
        <taxon>Eutheria</taxon>
        <taxon>Euarchontoglires</taxon>
        <taxon>Glires</taxon>
        <taxon>Rodentia</taxon>
        <taxon>Myomorpha</taxon>
        <taxon>Muroidea</taxon>
        <taxon>Cricetidae</taxon>
        <taxon>Cricetinae</taxon>
        <taxon>Mesocricetus</taxon>
    </lineage>
</organism>
<accession>A0ABM2XBG1</accession>
<feature type="region of interest" description="Disordered" evidence="1">
    <location>
        <begin position="25"/>
        <end position="54"/>
    </location>
</feature>
<dbReference type="Proteomes" id="UP000886700">
    <property type="component" value="Unplaced"/>
</dbReference>
<dbReference type="RefSeq" id="XP_040598251.1">
    <property type="nucleotide sequence ID" value="XM_040742317.1"/>
</dbReference>
<protein>
    <submittedName>
        <fullName evidence="3">Uncharacterized protein LOC110343610</fullName>
    </submittedName>
</protein>
<gene>
    <name evidence="3" type="primary">LOC110343610</name>
</gene>
<proteinExistence type="predicted"/>
<sequence length="224" mass="24094">MMRGSASQVPRPGIPFYPSLSNIARTRRVPRSPSEMPSLREFAAQSAPAPEPASRTEWGVVVPLEDPKGHEAPGTSQDATRRCHPPVTSYLLFSPSVVPGPEPQAGVGYSHSAPTGTDPPRARSIRMNAAGWRRPGTRADASQSSSLAAPAASQLGLPQASRDMEIFMQFCSAVFIHSFREMDTCVSMEGNRLQLIGPSKLSFLWGVYRGVSGESGSSDTVWQL</sequence>
<reference evidence="3" key="1">
    <citation type="submission" date="2025-08" db="UniProtKB">
        <authorList>
            <consortium name="RefSeq"/>
        </authorList>
    </citation>
    <scope>IDENTIFICATION</scope>
    <source>
        <tissue evidence="3">Liver</tissue>
    </source>
</reference>